<dbReference type="AlphaFoldDB" id="A0A136J5N2"/>
<proteinExistence type="predicted"/>
<sequence length="264" mass="29094">MRLSAHRRPIEKKLHKTLDTRLTVPASTMGAYCDGIKRSVFESYTRHLQTPNDKSCAIPPLASHQEFHCRYLAAFSTHEEHFGDGESRRTTRNDMPTTPASDEKQDEEGPDVVLDRFSRESTQLSILAWPQKQKAPRELLSRFTPPRGRAETVERALPAVRAGSSVLTTPTTPPQIQRISAVNDLTSSPAIVTGASLRQRQRCSKTDSPGPAPLPLSKRTTFHSLAYLPRCSDPIDPRTSPGSSTPDRIATPALSMSRSATSSP</sequence>
<feature type="region of interest" description="Disordered" evidence="1">
    <location>
        <begin position="194"/>
        <end position="264"/>
    </location>
</feature>
<dbReference type="InParanoid" id="A0A136J5N2"/>
<dbReference type="Proteomes" id="UP000070501">
    <property type="component" value="Unassembled WGS sequence"/>
</dbReference>
<keyword evidence="3" id="KW-1185">Reference proteome</keyword>
<protein>
    <submittedName>
        <fullName evidence="2">Uncharacterized protein</fullName>
    </submittedName>
</protein>
<organism evidence="2 3">
    <name type="scientific">Microdochium bolleyi</name>
    <dbReference type="NCBI Taxonomy" id="196109"/>
    <lineage>
        <taxon>Eukaryota</taxon>
        <taxon>Fungi</taxon>
        <taxon>Dikarya</taxon>
        <taxon>Ascomycota</taxon>
        <taxon>Pezizomycotina</taxon>
        <taxon>Sordariomycetes</taxon>
        <taxon>Xylariomycetidae</taxon>
        <taxon>Xylariales</taxon>
        <taxon>Microdochiaceae</taxon>
        <taxon>Microdochium</taxon>
    </lineage>
</organism>
<evidence type="ECO:0000313" key="2">
    <source>
        <dbReference type="EMBL" id="KXJ92510.1"/>
    </source>
</evidence>
<evidence type="ECO:0000313" key="3">
    <source>
        <dbReference type="Proteomes" id="UP000070501"/>
    </source>
</evidence>
<feature type="compositionally biased region" description="Polar residues" evidence="1">
    <location>
        <begin position="254"/>
        <end position="264"/>
    </location>
</feature>
<feature type="non-terminal residue" evidence="2">
    <location>
        <position position="264"/>
    </location>
</feature>
<reference evidence="3" key="1">
    <citation type="submission" date="2016-02" db="EMBL/GenBank/DDBJ databases">
        <title>Draft genome sequence of Microdochium bolleyi, a fungal endophyte of beachgrass.</title>
        <authorList>
            <consortium name="DOE Joint Genome Institute"/>
            <person name="David A.S."/>
            <person name="May G."/>
            <person name="Haridas S."/>
            <person name="Lim J."/>
            <person name="Wang M."/>
            <person name="Labutti K."/>
            <person name="Lipzen A."/>
            <person name="Barry K."/>
            <person name="Grigoriev I.V."/>
        </authorList>
    </citation>
    <scope>NUCLEOTIDE SEQUENCE [LARGE SCALE GENOMIC DNA]</scope>
    <source>
        <strain evidence="3">J235TASD1</strain>
    </source>
</reference>
<name>A0A136J5N2_9PEZI</name>
<feature type="region of interest" description="Disordered" evidence="1">
    <location>
        <begin position="80"/>
        <end position="110"/>
    </location>
</feature>
<feature type="compositionally biased region" description="Basic and acidic residues" evidence="1">
    <location>
        <begin position="80"/>
        <end position="92"/>
    </location>
</feature>
<accession>A0A136J5N2</accession>
<evidence type="ECO:0000256" key="1">
    <source>
        <dbReference type="SAM" id="MobiDB-lite"/>
    </source>
</evidence>
<dbReference type="EMBL" id="KQ964248">
    <property type="protein sequence ID" value="KXJ92510.1"/>
    <property type="molecule type" value="Genomic_DNA"/>
</dbReference>
<gene>
    <name evidence="2" type="ORF">Micbo1qcDRAFT_160255</name>
</gene>